<comment type="caution">
    <text evidence="2">The sequence shown here is derived from an EMBL/GenBank/DDBJ whole genome shotgun (WGS) entry which is preliminary data.</text>
</comment>
<organism evidence="2 3">
    <name type="scientific">Polarella glacialis</name>
    <name type="common">Dinoflagellate</name>
    <dbReference type="NCBI Taxonomy" id="89957"/>
    <lineage>
        <taxon>Eukaryota</taxon>
        <taxon>Sar</taxon>
        <taxon>Alveolata</taxon>
        <taxon>Dinophyceae</taxon>
        <taxon>Suessiales</taxon>
        <taxon>Suessiaceae</taxon>
        <taxon>Polarella</taxon>
    </lineage>
</organism>
<name>A0A813GJ55_POLGL</name>
<keyword evidence="3" id="KW-1185">Reference proteome</keyword>
<sequence>MCQQSRCLATAMAMAPRMLAAADEIPTDENGPIHPEAFLEPSWSQEAWPMRLTQTSLETSPSQRQRDDSPTAMSSDSFAAVAGCRPIANVPQMEVQSLNVFLAIAFFLCAAPEAQSFHCAPKEQLLFPGEEQPEAKAMPRPIRGSTGGPFSPTQSASMLSACSEQAKAWCLDQGLTSAIDLAFAFGRLLSSHLLGAGAQGCQSCSAKCVAHAVHEMCSWGQRAWQQKAASGQARLFQGQADAARQHSAAKAVVQLAAAEGWLPELAQVGPKLQDQYLEQKIASIADQDAGAIVAHIRGWQRWSTWAQEHGHSQSDVPMPAPGQALVLDPELLATLELAYANLPPTDERMPAIRARDSPGFGGNAQLCLCPASTATSLDWVSFSIQTMHTFERWGSSPKDVLLRAGLDAVAKYAVPSGSTVADVLVLKSRPDVFLPQPLLRHVLSLDYSLSPPAAGKPFLRRIWVPWLDALMPFYVADDTFAGSVLDLRQLCWPKNSMRPIGDTMGRASLHVNRWLAPFLPWYPLLFDFRRNLFDLTDKLLETQGVFPTTLPPARKAAGLHASVVIDLASAGRLRQDVTDYLVRLLALYYGLVLAFFSLGDGGNCKEGGGVHLIMRHNSSVQDVPTVYGVHTEVHGVRHSPGNVGFDCPAIKVLDSERLRWRAAVKPGQGIVAVSREAASFFRPVYSLEWHRALLHGLDLEAEHDVLSEQIAAEDSSFILSIIVGLGTCGIGLSMFSGNCYQHSWYPCRKTFRFPDVEVLPWPGGTDVFSRQHSFPKSDSWTLACPKEIQTRWCWEAAQGEARLKRWSYCCDPTRVGDDTCWPKDLAKSCCFPDRAFCPRWVSARHFSHVIKMLDLLSIKGLSSEKRNFMLSDWCDADELRRERRAEHVCKDQNPDNEMICLVRQEAALLLPSMARPSMAFQRLWKEIPAHRDI</sequence>
<proteinExistence type="predicted"/>
<feature type="compositionally biased region" description="Polar residues" evidence="1">
    <location>
        <begin position="54"/>
        <end position="63"/>
    </location>
</feature>
<evidence type="ECO:0000313" key="3">
    <source>
        <dbReference type="Proteomes" id="UP000654075"/>
    </source>
</evidence>
<dbReference type="EMBL" id="CAJNNV010028971">
    <property type="protein sequence ID" value="CAE8626441.1"/>
    <property type="molecule type" value="Genomic_DNA"/>
</dbReference>
<feature type="region of interest" description="Disordered" evidence="1">
    <location>
        <begin position="54"/>
        <end position="75"/>
    </location>
</feature>
<accession>A0A813GJ55</accession>
<evidence type="ECO:0000256" key="1">
    <source>
        <dbReference type="SAM" id="MobiDB-lite"/>
    </source>
</evidence>
<reference evidence="2" key="1">
    <citation type="submission" date="2021-02" db="EMBL/GenBank/DDBJ databases">
        <authorList>
            <person name="Dougan E. K."/>
            <person name="Rhodes N."/>
            <person name="Thang M."/>
            <person name="Chan C."/>
        </authorList>
    </citation>
    <scope>NUCLEOTIDE SEQUENCE</scope>
</reference>
<protein>
    <submittedName>
        <fullName evidence="2">Uncharacterized protein</fullName>
    </submittedName>
</protein>
<dbReference type="AlphaFoldDB" id="A0A813GJ55"/>
<dbReference type="Proteomes" id="UP000654075">
    <property type="component" value="Unassembled WGS sequence"/>
</dbReference>
<evidence type="ECO:0000313" key="2">
    <source>
        <dbReference type="EMBL" id="CAE8626441.1"/>
    </source>
</evidence>
<gene>
    <name evidence="2" type="ORF">PGLA1383_LOCUS43370</name>
</gene>